<dbReference type="GO" id="GO:0009418">
    <property type="term" value="C:pilus shaft"/>
    <property type="evidence" value="ECO:0007669"/>
    <property type="project" value="InterPro"/>
</dbReference>
<evidence type="ECO:0000313" key="2">
    <source>
        <dbReference type="EMBL" id="SHE93404.1"/>
    </source>
</evidence>
<proteinExistence type="predicted"/>
<protein>
    <submittedName>
        <fullName evidence="2">Major fimbrial subunit protein type IV, Fimbrillin, C-terminal</fullName>
    </submittedName>
</protein>
<dbReference type="STRING" id="1297750.SAMN05444405_10449"/>
<reference evidence="3" key="1">
    <citation type="submission" date="2016-11" db="EMBL/GenBank/DDBJ databases">
        <authorList>
            <person name="Varghese N."/>
            <person name="Submissions S."/>
        </authorList>
    </citation>
    <scope>NUCLEOTIDE SEQUENCE [LARGE SCALE GENOMIC DNA]</scope>
    <source>
        <strain evidence="3">DSM 26991</strain>
    </source>
</reference>
<dbReference type="Proteomes" id="UP000184509">
    <property type="component" value="Unassembled WGS sequence"/>
</dbReference>
<name>A0A1M4XIM3_9BACE</name>
<dbReference type="NCBIfam" id="NF038041">
    <property type="entry name" value="fim_Mfa1_fam"/>
    <property type="match status" value="1"/>
</dbReference>
<dbReference type="InterPro" id="IPR029140">
    <property type="entry name" value="Mfa1_C"/>
</dbReference>
<dbReference type="PROSITE" id="PS51257">
    <property type="entry name" value="PROKAR_LIPOPROTEIN"/>
    <property type="match status" value="1"/>
</dbReference>
<dbReference type="OrthoDB" id="1095847at2"/>
<sequence length="498" mass="54526">MKIRNLLFAGLATTALFSCSTDENVVTNSAAKEEAYLGLQISFPKSAITKADPIDGSTENGLAIEQEFTKVVVILVDSVTNNITDYLEYANTDFAPDGNSAVDGGTAESKNYLAKSAKLVTKGKARVYVFLNPTADITALKKANYQTSPVNIPTLLTTEMTALTSSTGPDITGEGEIANSNNFLMGNYVTPAVAFEINGTVTAPTNIRLCVERAAVKLVEYTSDATFTISNKLGASSVSATLVNYNYNNLNKRSFILRNHDANYVKDPNFIQANYLSSVTDAAPWYTSDFFTVGNNDINKTFTAGSKITYCLENTMTRTEQYDNKTTSIVYKAEIKIGGSTAATTFYTYKNIIYTSYAALQTAYNTDYPDAAQQLDKVFLENAVATAYAGTSTDIKTFNAKLYAKGIRCYYNGTCFYNWMIKHIDQPSENLGIMEFGVVRNNVYYLAVKGIANIGEPWVPNGPEDPDPTPIPDEVDQASLIMSIYVLPWTVRVNNINF</sequence>
<evidence type="ECO:0000313" key="3">
    <source>
        <dbReference type="Proteomes" id="UP000184509"/>
    </source>
</evidence>
<keyword evidence="3" id="KW-1185">Reference proteome</keyword>
<dbReference type="AlphaFoldDB" id="A0A1M4XIM3"/>
<evidence type="ECO:0000259" key="1">
    <source>
        <dbReference type="Pfam" id="PF15495"/>
    </source>
</evidence>
<dbReference type="RefSeq" id="WP_073399741.1">
    <property type="nucleotide sequence ID" value="NZ_FQTV01000004.1"/>
</dbReference>
<dbReference type="InterPro" id="IPR047786">
    <property type="entry name" value="Mfa1_fim"/>
</dbReference>
<gene>
    <name evidence="2" type="ORF">SAMN05444405_10449</name>
</gene>
<accession>A0A1M4XIM3</accession>
<dbReference type="Gene3D" id="2.60.40.3690">
    <property type="match status" value="1"/>
</dbReference>
<organism evidence="2 3">
    <name type="scientific">Bacteroides luti</name>
    <dbReference type="NCBI Taxonomy" id="1297750"/>
    <lineage>
        <taxon>Bacteria</taxon>
        <taxon>Pseudomonadati</taxon>
        <taxon>Bacteroidota</taxon>
        <taxon>Bacteroidia</taxon>
        <taxon>Bacteroidales</taxon>
        <taxon>Bacteroidaceae</taxon>
        <taxon>Bacteroides</taxon>
    </lineage>
</organism>
<dbReference type="Gene3D" id="2.60.40.2580">
    <property type="match status" value="1"/>
</dbReference>
<feature type="domain" description="Minor fimbrium subunit Mfa1 C-terminal" evidence="1">
    <location>
        <begin position="409"/>
        <end position="495"/>
    </location>
</feature>
<dbReference type="Pfam" id="PF15495">
    <property type="entry name" value="Fimbrillin_C"/>
    <property type="match status" value="1"/>
</dbReference>
<dbReference type="EMBL" id="FQTV01000004">
    <property type="protein sequence ID" value="SHE93404.1"/>
    <property type="molecule type" value="Genomic_DNA"/>
</dbReference>